<dbReference type="InterPro" id="IPR002327">
    <property type="entry name" value="Cyt_c_1A/1B"/>
</dbReference>
<dbReference type="GO" id="GO:0046872">
    <property type="term" value="F:metal ion binding"/>
    <property type="evidence" value="ECO:0007669"/>
    <property type="project" value="UniProtKB-KW"/>
</dbReference>
<organism evidence="8 9">
    <name type="scientific">Belnapia rosea</name>
    <dbReference type="NCBI Taxonomy" id="938405"/>
    <lineage>
        <taxon>Bacteria</taxon>
        <taxon>Pseudomonadati</taxon>
        <taxon>Pseudomonadota</taxon>
        <taxon>Alphaproteobacteria</taxon>
        <taxon>Acetobacterales</taxon>
        <taxon>Roseomonadaceae</taxon>
        <taxon>Belnapia</taxon>
    </lineage>
</organism>
<dbReference type="InterPro" id="IPR009056">
    <property type="entry name" value="Cyt_c-like_dom"/>
</dbReference>
<dbReference type="Pfam" id="PF00034">
    <property type="entry name" value="Cytochrom_C"/>
    <property type="match status" value="2"/>
</dbReference>
<keyword evidence="5 6" id="KW-0408">Iron</keyword>
<dbReference type="EMBL" id="FMZX01000014">
    <property type="protein sequence ID" value="SDD89585.1"/>
    <property type="molecule type" value="Genomic_DNA"/>
</dbReference>
<evidence type="ECO:0000256" key="1">
    <source>
        <dbReference type="ARBA" id="ARBA00022448"/>
    </source>
</evidence>
<dbReference type="PANTHER" id="PTHR11961">
    <property type="entry name" value="CYTOCHROME C"/>
    <property type="match status" value="1"/>
</dbReference>
<keyword evidence="3 6" id="KW-0479">Metal-binding</keyword>
<dbReference type="STRING" id="938405.SAMN02927895_03960"/>
<reference evidence="8 9" key="1">
    <citation type="submission" date="2016-10" db="EMBL/GenBank/DDBJ databases">
        <authorList>
            <person name="de Groot N.N."/>
        </authorList>
    </citation>
    <scope>NUCLEOTIDE SEQUENCE [LARGE SCALE GENOMIC DNA]</scope>
    <source>
        <strain evidence="8 9">CPCC 100156</strain>
    </source>
</reference>
<dbReference type="Gene3D" id="1.10.760.10">
    <property type="entry name" value="Cytochrome c-like domain"/>
    <property type="match status" value="2"/>
</dbReference>
<keyword evidence="1" id="KW-0813">Transport</keyword>
<dbReference type="GO" id="GO:0009055">
    <property type="term" value="F:electron transfer activity"/>
    <property type="evidence" value="ECO:0007669"/>
    <property type="project" value="InterPro"/>
</dbReference>
<protein>
    <submittedName>
        <fullName evidence="8">Cytochrome c2</fullName>
    </submittedName>
</protein>
<dbReference type="AlphaFoldDB" id="A0A1G6YIX6"/>
<evidence type="ECO:0000259" key="7">
    <source>
        <dbReference type="PROSITE" id="PS51007"/>
    </source>
</evidence>
<gene>
    <name evidence="8" type="ORF">SAMN04487779_101459</name>
</gene>
<keyword evidence="9" id="KW-1185">Reference proteome</keyword>
<name>A0A1G6YIX6_9PROT</name>
<sequence length="337" mass="34370">MNSLELNKVFAAVLTAGITFMVAGQVGKLLVHGEKPHESAIRIGDPTGGAPSAAPAAAPQAEPISGLLASADVAAGQQLAQRNCGACHSFDQGGRSGIGPNLYNVVGAPHGHVEGFNYSAALKGKQGPWDYEELNHWLYKPSSYAPGTRMAFAGLANTQQRANVVAYLRSLSPNPKPLPPAGAAAAPAAAPAAAAAAPAAAPAPAGGAPAAPAAASADLPPIAPLLANANVENGAAVSRRLCAVCHTFNEGGRNGVGPNLYDVVGKPHGHLASFNYSAALKGKQGPWNYEELNRWLHKPTTYAPGTRMAFAGVAKAEDRADVIAYLRSLSANPQPLP</sequence>
<dbReference type="InterPro" id="IPR036909">
    <property type="entry name" value="Cyt_c-like_dom_sf"/>
</dbReference>
<dbReference type="PROSITE" id="PS51007">
    <property type="entry name" value="CYTC"/>
    <property type="match status" value="2"/>
</dbReference>
<feature type="domain" description="Cytochrome c" evidence="7">
    <location>
        <begin position="229"/>
        <end position="330"/>
    </location>
</feature>
<evidence type="ECO:0000313" key="9">
    <source>
        <dbReference type="Proteomes" id="UP000198925"/>
    </source>
</evidence>
<dbReference type="Proteomes" id="UP000198925">
    <property type="component" value="Unassembled WGS sequence"/>
</dbReference>
<evidence type="ECO:0000256" key="4">
    <source>
        <dbReference type="ARBA" id="ARBA00022982"/>
    </source>
</evidence>
<dbReference type="PRINTS" id="PR00604">
    <property type="entry name" value="CYTCHRMECIAB"/>
</dbReference>
<evidence type="ECO:0000256" key="6">
    <source>
        <dbReference type="PROSITE-ProRule" id="PRU00433"/>
    </source>
</evidence>
<evidence type="ECO:0000256" key="2">
    <source>
        <dbReference type="ARBA" id="ARBA00022617"/>
    </source>
</evidence>
<dbReference type="GO" id="GO:0020037">
    <property type="term" value="F:heme binding"/>
    <property type="evidence" value="ECO:0007669"/>
    <property type="project" value="InterPro"/>
</dbReference>
<accession>A0A1G6YIX6</accession>
<keyword evidence="4" id="KW-0249">Electron transport</keyword>
<evidence type="ECO:0000313" key="8">
    <source>
        <dbReference type="EMBL" id="SDD89585.1"/>
    </source>
</evidence>
<proteinExistence type="predicted"/>
<dbReference type="SUPFAM" id="SSF46626">
    <property type="entry name" value="Cytochrome c"/>
    <property type="match status" value="2"/>
</dbReference>
<evidence type="ECO:0000256" key="3">
    <source>
        <dbReference type="ARBA" id="ARBA00022723"/>
    </source>
</evidence>
<evidence type="ECO:0000256" key="5">
    <source>
        <dbReference type="ARBA" id="ARBA00023004"/>
    </source>
</evidence>
<dbReference type="RefSeq" id="WP_090664358.1">
    <property type="nucleotide sequence ID" value="NZ_FMZX01000014.1"/>
</dbReference>
<keyword evidence="2 6" id="KW-0349">Heme</keyword>
<feature type="domain" description="Cytochrome c" evidence="7">
    <location>
        <begin position="71"/>
        <end position="172"/>
    </location>
</feature>